<dbReference type="InterPro" id="IPR004482">
    <property type="entry name" value="Mg_chelat-rel"/>
</dbReference>
<proteinExistence type="inferred from homology"/>
<keyword evidence="3" id="KW-0067">ATP-binding</keyword>
<evidence type="ECO:0000256" key="2">
    <source>
        <dbReference type="ARBA" id="ARBA00022741"/>
    </source>
</evidence>
<dbReference type="InterPro" id="IPR027417">
    <property type="entry name" value="P-loop_NTPase"/>
</dbReference>
<dbReference type="OrthoDB" id="9813147at2"/>
<dbReference type="RefSeq" id="WP_124027886.1">
    <property type="nucleotide sequence ID" value="NZ_JBHRSN010000006.1"/>
</dbReference>
<accession>A0A3N5ZAL0</accession>
<keyword evidence="2" id="KW-0547">Nucleotide-binding</keyword>
<sequence>MGLAVIRTRAIVGLDSPPVNVEVHLANGIPGFHIVGMAETTVKEAKDRVRGALINSGFELPAKRITVNLAPADLPKQGGRFDLPIALGILCASEQIPASACENIEVFGELALSGDVRAIAGALPFAVACQKQGTPLILPKDNVPQVSLVNGLKCLPVASLLDAFTHLSGSHLHFTHCKKACHAPSPPEPYWCDIVGQEHAKRGLMIAAAGNHHLLFVGPPGTGKSLLASRLLDLLPPLSVEQALEVASIRSVAGQSLDEKTWAQRPFRRPHHTASSIALTGGGSPPKPGEVSLAHHGVLFMDELPEFGRHTLDVLREPLESGDINIARANAQARYPARFQLVAAMNPSPTGDILDGRSSPDQILRYLNRLSGPLLDRIDLQIEVPKLDDFGFGRLRPPSSLTAQEAYNQCELAREKQRLRQGCLNAQLPIDKLEEACALTTADVQYFQDVALQLELSLRVFHRCLRIARTIADMANCDAVGRNHFAEAMSYRALDKLIREFSSHVK</sequence>
<dbReference type="GO" id="GO:0008233">
    <property type="term" value="F:peptidase activity"/>
    <property type="evidence" value="ECO:0007669"/>
    <property type="project" value="UniProtKB-KW"/>
</dbReference>
<dbReference type="SMART" id="SM00382">
    <property type="entry name" value="AAA"/>
    <property type="match status" value="1"/>
</dbReference>
<dbReference type="EMBL" id="RPOK01000003">
    <property type="protein sequence ID" value="RPJ66528.1"/>
    <property type="molecule type" value="Genomic_DNA"/>
</dbReference>
<dbReference type="Pfam" id="PF01078">
    <property type="entry name" value="Mg_chelatase"/>
    <property type="match status" value="1"/>
</dbReference>
<comment type="caution">
    <text evidence="6">The sequence shown here is derived from an EMBL/GenBank/DDBJ whole genome shotgun (WGS) entry which is preliminary data.</text>
</comment>
<dbReference type="NCBIfam" id="NF007365">
    <property type="entry name" value="PRK09862.1"/>
    <property type="match status" value="1"/>
</dbReference>
<feature type="region of interest" description="Disordered" evidence="4">
    <location>
        <begin position="264"/>
        <end position="288"/>
    </location>
</feature>
<dbReference type="Gene3D" id="3.40.50.300">
    <property type="entry name" value="P-loop containing nucleotide triphosphate hydrolases"/>
    <property type="match status" value="1"/>
</dbReference>
<dbReference type="InterPro" id="IPR014721">
    <property type="entry name" value="Ribsml_uS5_D2-typ_fold_subgr"/>
</dbReference>
<dbReference type="PROSITE" id="PS50051">
    <property type="entry name" value="MCM_2"/>
    <property type="match status" value="1"/>
</dbReference>
<dbReference type="AlphaFoldDB" id="A0A3N5ZAL0"/>
<dbReference type="PANTHER" id="PTHR32039:SF7">
    <property type="entry name" value="COMPETENCE PROTEIN COMM"/>
    <property type="match status" value="1"/>
</dbReference>
<evidence type="ECO:0000256" key="3">
    <source>
        <dbReference type="ARBA" id="ARBA00022840"/>
    </source>
</evidence>
<dbReference type="GO" id="GO:0006508">
    <property type="term" value="P:proteolysis"/>
    <property type="evidence" value="ECO:0007669"/>
    <property type="project" value="UniProtKB-KW"/>
</dbReference>
<keyword evidence="6" id="KW-0378">Hydrolase</keyword>
<dbReference type="NCBIfam" id="TIGR00368">
    <property type="entry name" value="YifB family Mg chelatase-like AAA ATPase"/>
    <property type="match status" value="1"/>
</dbReference>
<organism evidence="6 7">
    <name type="scientific">Alteromonas sediminis</name>
    <dbReference type="NCBI Taxonomy" id="2259342"/>
    <lineage>
        <taxon>Bacteria</taxon>
        <taxon>Pseudomonadati</taxon>
        <taxon>Pseudomonadota</taxon>
        <taxon>Gammaproteobacteria</taxon>
        <taxon>Alteromonadales</taxon>
        <taxon>Alteromonadaceae</taxon>
        <taxon>Alteromonas/Salinimonas group</taxon>
        <taxon>Alteromonas</taxon>
    </lineage>
</organism>
<comment type="similarity">
    <text evidence="1">Belongs to the Mg-chelatase subunits D/I family. ComM subfamily.</text>
</comment>
<dbReference type="Proteomes" id="UP000275281">
    <property type="component" value="Unassembled WGS sequence"/>
</dbReference>
<evidence type="ECO:0000313" key="6">
    <source>
        <dbReference type="EMBL" id="RPJ66528.1"/>
    </source>
</evidence>
<dbReference type="PRINTS" id="PR01657">
    <property type="entry name" value="MCMFAMILY"/>
</dbReference>
<dbReference type="Pfam" id="PF13541">
    <property type="entry name" value="ChlI"/>
    <property type="match status" value="1"/>
</dbReference>
<evidence type="ECO:0000256" key="1">
    <source>
        <dbReference type="ARBA" id="ARBA00006354"/>
    </source>
</evidence>
<evidence type="ECO:0000313" key="7">
    <source>
        <dbReference type="Proteomes" id="UP000275281"/>
    </source>
</evidence>
<dbReference type="SUPFAM" id="SSF54211">
    <property type="entry name" value="Ribosomal protein S5 domain 2-like"/>
    <property type="match status" value="1"/>
</dbReference>
<dbReference type="InterPro" id="IPR000523">
    <property type="entry name" value="Mg_chelatse_chII-like_cat_dom"/>
</dbReference>
<keyword evidence="6" id="KW-0645">Protease</keyword>
<reference evidence="6 7" key="1">
    <citation type="submission" date="2018-11" db="EMBL/GenBank/DDBJ databases">
        <authorList>
            <person name="Ye M.-Q."/>
            <person name="Du Z.-J."/>
        </authorList>
    </citation>
    <scope>NUCLEOTIDE SEQUENCE [LARGE SCALE GENOMIC DNA]</scope>
    <source>
        <strain evidence="6 7">U0105</strain>
    </source>
</reference>
<dbReference type="InterPro" id="IPR025158">
    <property type="entry name" value="Mg_chelat-rel_C"/>
</dbReference>
<name>A0A3N5ZAL0_9ALTE</name>
<keyword evidence="7" id="KW-1185">Reference proteome</keyword>
<dbReference type="Pfam" id="PF13335">
    <property type="entry name" value="Mg_chelatase_C"/>
    <property type="match status" value="1"/>
</dbReference>
<dbReference type="InterPro" id="IPR001208">
    <property type="entry name" value="MCM_dom"/>
</dbReference>
<dbReference type="InterPro" id="IPR003593">
    <property type="entry name" value="AAA+_ATPase"/>
</dbReference>
<protein>
    <submittedName>
        <fullName evidence="6">ATP-dependent protease</fullName>
    </submittedName>
</protein>
<gene>
    <name evidence="6" type="ORF">DRW07_10595</name>
</gene>
<dbReference type="GO" id="GO:0005524">
    <property type="term" value="F:ATP binding"/>
    <property type="evidence" value="ECO:0007669"/>
    <property type="project" value="UniProtKB-KW"/>
</dbReference>
<dbReference type="InterPro" id="IPR045006">
    <property type="entry name" value="CHLI-like"/>
</dbReference>
<dbReference type="SUPFAM" id="SSF52540">
    <property type="entry name" value="P-loop containing nucleoside triphosphate hydrolases"/>
    <property type="match status" value="1"/>
</dbReference>
<dbReference type="InterPro" id="IPR020568">
    <property type="entry name" value="Ribosomal_Su5_D2-typ_SF"/>
</dbReference>
<feature type="domain" description="MCM C-terminal AAA(+) ATPase" evidence="5">
    <location>
        <begin position="289"/>
        <end position="380"/>
    </location>
</feature>
<dbReference type="Gene3D" id="3.30.230.10">
    <property type="match status" value="1"/>
</dbReference>
<evidence type="ECO:0000256" key="4">
    <source>
        <dbReference type="SAM" id="MobiDB-lite"/>
    </source>
</evidence>
<dbReference type="PANTHER" id="PTHR32039">
    <property type="entry name" value="MAGNESIUM-CHELATASE SUBUNIT CHLI"/>
    <property type="match status" value="1"/>
</dbReference>
<dbReference type="GO" id="GO:0003677">
    <property type="term" value="F:DNA binding"/>
    <property type="evidence" value="ECO:0007669"/>
    <property type="project" value="InterPro"/>
</dbReference>
<evidence type="ECO:0000259" key="5">
    <source>
        <dbReference type="PROSITE" id="PS50051"/>
    </source>
</evidence>